<dbReference type="Proteomes" id="UP001434883">
    <property type="component" value="Unassembled WGS sequence"/>
</dbReference>
<organism evidence="1 2">
    <name type="scientific">Xenoophorus captivus</name>
    <dbReference type="NCBI Taxonomy" id="1517983"/>
    <lineage>
        <taxon>Eukaryota</taxon>
        <taxon>Metazoa</taxon>
        <taxon>Chordata</taxon>
        <taxon>Craniata</taxon>
        <taxon>Vertebrata</taxon>
        <taxon>Euteleostomi</taxon>
        <taxon>Actinopterygii</taxon>
        <taxon>Neopterygii</taxon>
        <taxon>Teleostei</taxon>
        <taxon>Neoteleostei</taxon>
        <taxon>Acanthomorphata</taxon>
        <taxon>Ovalentaria</taxon>
        <taxon>Atherinomorphae</taxon>
        <taxon>Cyprinodontiformes</taxon>
        <taxon>Goodeidae</taxon>
        <taxon>Xenoophorus</taxon>
    </lineage>
</organism>
<evidence type="ECO:0000313" key="1">
    <source>
        <dbReference type="EMBL" id="MEQ2210588.1"/>
    </source>
</evidence>
<reference evidence="1 2" key="1">
    <citation type="submission" date="2021-06" db="EMBL/GenBank/DDBJ databases">
        <authorList>
            <person name="Palmer J.M."/>
        </authorList>
    </citation>
    <scope>NUCLEOTIDE SEQUENCE [LARGE SCALE GENOMIC DNA]</scope>
    <source>
        <strain evidence="1 2">XC_2019</strain>
        <tissue evidence="1">Muscle</tissue>
    </source>
</reference>
<protein>
    <submittedName>
        <fullName evidence="1">Uncharacterized protein</fullName>
    </submittedName>
</protein>
<keyword evidence="2" id="KW-1185">Reference proteome</keyword>
<proteinExistence type="predicted"/>
<comment type="caution">
    <text evidence="1">The sequence shown here is derived from an EMBL/GenBank/DDBJ whole genome shotgun (WGS) entry which is preliminary data.</text>
</comment>
<gene>
    <name evidence="1" type="ORF">XENOCAPTIV_015990</name>
</gene>
<sequence length="135" mass="15395">MFPNNVKNFTVNLGFCERNLSFSLGGFLYRRLHTAHSLCNRPTVVTLVLLFQTKRFHLPFTLYMTYYNSIIKCEIFYVEKQKNITTLCTRAQSSPLVDEESGISNKGKTSVFIFLAPPIAKSGAHAYNVISKIYV</sequence>
<name>A0ABV0RQY7_9TELE</name>
<accession>A0ABV0RQY7</accession>
<dbReference type="EMBL" id="JAHRIN010053730">
    <property type="protein sequence ID" value="MEQ2210588.1"/>
    <property type="molecule type" value="Genomic_DNA"/>
</dbReference>
<evidence type="ECO:0000313" key="2">
    <source>
        <dbReference type="Proteomes" id="UP001434883"/>
    </source>
</evidence>